<dbReference type="InterPro" id="IPR003959">
    <property type="entry name" value="ATPase_AAA_core"/>
</dbReference>
<dbReference type="GO" id="GO:0005524">
    <property type="term" value="F:ATP binding"/>
    <property type="evidence" value="ECO:0007669"/>
    <property type="project" value="UniProtKB-KW"/>
</dbReference>
<dbReference type="Pfam" id="PF00004">
    <property type="entry name" value="AAA"/>
    <property type="match status" value="1"/>
</dbReference>
<keyword evidence="2 5" id="KW-0547">Nucleotide-binding</keyword>
<dbReference type="InterPro" id="IPR003593">
    <property type="entry name" value="AAA+_ATPase"/>
</dbReference>
<keyword evidence="7" id="KW-0378">Hydrolase</keyword>
<dbReference type="Proteomes" id="UP001303373">
    <property type="component" value="Chromosome 11"/>
</dbReference>
<dbReference type="EMBL" id="CP138590">
    <property type="protein sequence ID" value="WPH03764.1"/>
    <property type="molecule type" value="Genomic_DNA"/>
</dbReference>
<proteinExistence type="inferred from homology"/>
<feature type="domain" description="AAA+ ATPase" evidence="6">
    <location>
        <begin position="202"/>
        <end position="355"/>
    </location>
</feature>
<dbReference type="PANTHER" id="PTHR45991:SF1">
    <property type="entry name" value="PACHYTENE CHECKPOINT PROTEIN 2 HOMOLOG"/>
    <property type="match status" value="1"/>
</dbReference>
<dbReference type="InterPro" id="IPR058249">
    <property type="entry name" value="Pch2_C"/>
</dbReference>
<dbReference type="GO" id="GO:0016887">
    <property type="term" value="F:ATP hydrolysis activity"/>
    <property type="evidence" value="ECO:0007669"/>
    <property type="project" value="InterPro"/>
</dbReference>
<evidence type="ECO:0000256" key="2">
    <source>
        <dbReference type="ARBA" id="ARBA00022741"/>
    </source>
</evidence>
<dbReference type="InterPro" id="IPR027417">
    <property type="entry name" value="P-loop_NTPase"/>
</dbReference>
<dbReference type="GO" id="GO:0051598">
    <property type="term" value="P:meiotic recombination checkpoint signaling"/>
    <property type="evidence" value="ECO:0007669"/>
    <property type="project" value="TreeGrafter"/>
</dbReference>
<dbReference type="Gene3D" id="3.40.50.300">
    <property type="entry name" value="P-loop containing nucleotide triphosphate hydrolases"/>
    <property type="match status" value="1"/>
</dbReference>
<dbReference type="GO" id="GO:0007131">
    <property type="term" value="P:reciprocal meiotic recombination"/>
    <property type="evidence" value="ECO:0007669"/>
    <property type="project" value="TreeGrafter"/>
</dbReference>
<accession>A0AAQ3RA31</accession>
<evidence type="ECO:0000256" key="1">
    <source>
        <dbReference type="ARBA" id="ARBA00007271"/>
    </source>
</evidence>
<dbReference type="InterPro" id="IPR044539">
    <property type="entry name" value="Pch2-like"/>
</dbReference>
<sequence length="504" mass="55547">MAAANLPSPQSLQLINPTLHVEVAMKRDFTKRTTAQEVRKVIKEWLCASYRYVSVGMTIALNEDLEHMELVDFIEIAGYSGPPEGNTSNVYRLEKMEIDIQPYSLCEDHTIRDSNRAGERRLEAPLCMIRAARVMSLPHAMLKDAWGSLVFDDNLGTNLLRHMVKHPQNHSNLNYADIFSHVQTRMIGVMRQPGLHLATFNMNRVCLLHGPPGSGKSTLCKALAQKLSIRLGGIFTSSVLIEVNTNELLSKFFGESSKLIATIFDEIVRAAETDWERFVCVVIDEVETLASSREAGISSGECKDGMRAVNNLLMGLDKLHKLPNVQVLCTTNLLSVIDTAFLDRVDTKQLVPSPSSSAIYGIFRSCLNELVRSGLIDTKTIQTDSVPLLPSTVQSTPSKMESALDTATGEMTPEPPKDEKWNIISSKEVPTLAATNVRFHNMPQAVGPRVLRLAEKCKGLSGRTLRRLPIIAVAMHTNSIVSLEQAVSALEASAMDQVNGKGMP</sequence>
<name>A0AAQ3RA31_9PEZI</name>
<dbReference type="SMART" id="SM00382">
    <property type="entry name" value="AAA"/>
    <property type="match status" value="1"/>
</dbReference>
<comment type="similarity">
    <text evidence="1">Belongs to the AAA ATPase family. PCH2 subfamily.</text>
</comment>
<evidence type="ECO:0000259" key="6">
    <source>
        <dbReference type="SMART" id="SM00382"/>
    </source>
</evidence>
<organism evidence="7 8">
    <name type="scientific">Acrodontium crateriforme</name>
    <dbReference type="NCBI Taxonomy" id="150365"/>
    <lineage>
        <taxon>Eukaryota</taxon>
        <taxon>Fungi</taxon>
        <taxon>Dikarya</taxon>
        <taxon>Ascomycota</taxon>
        <taxon>Pezizomycotina</taxon>
        <taxon>Dothideomycetes</taxon>
        <taxon>Dothideomycetidae</taxon>
        <taxon>Mycosphaerellales</taxon>
        <taxon>Teratosphaeriaceae</taxon>
        <taxon>Acrodontium</taxon>
    </lineage>
</organism>
<keyword evidence="3 5" id="KW-0067">ATP-binding</keyword>
<gene>
    <name evidence="7" type="ORF">R9X50_00664700</name>
</gene>
<evidence type="ECO:0000256" key="5">
    <source>
        <dbReference type="RuleBase" id="RU003651"/>
    </source>
</evidence>
<evidence type="ECO:0000313" key="7">
    <source>
        <dbReference type="EMBL" id="WPH03764.1"/>
    </source>
</evidence>
<reference evidence="7 8" key="1">
    <citation type="submission" date="2023-11" db="EMBL/GenBank/DDBJ databases">
        <title>An acidophilic fungus is an integral part of prey digestion in a carnivorous sundew plant.</title>
        <authorList>
            <person name="Tsai I.J."/>
        </authorList>
    </citation>
    <scope>NUCLEOTIDE SEQUENCE [LARGE SCALE GENOMIC DNA]</scope>
    <source>
        <strain evidence="7">169a</strain>
    </source>
</reference>
<dbReference type="InterPro" id="IPR003960">
    <property type="entry name" value="ATPase_AAA_CS"/>
</dbReference>
<protein>
    <submittedName>
        <fullName evidence="7">P-loop containing nucleoside triphosphate hydrolase protein</fullName>
    </submittedName>
</protein>
<dbReference type="Pfam" id="PF23242">
    <property type="entry name" value="AAA_lid_TRIP13_C"/>
    <property type="match status" value="1"/>
</dbReference>
<keyword evidence="8" id="KW-1185">Reference proteome</keyword>
<dbReference type="AlphaFoldDB" id="A0AAQ3RA31"/>
<dbReference type="GO" id="GO:0005634">
    <property type="term" value="C:nucleus"/>
    <property type="evidence" value="ECO:0007669"/>
    <property type="project" value="TreeGrafter"/>
</dbReference>
<dbReference type="PANTHER" id="PTHR45991">
    <property type="entry name" value="PACHYTENE CHECKPOINT PROTEIN 2"/>
    <property type="match status" value="1"/>
</dbReference>
<evidence type="ECO:0000256" key="3">
    <source>
        <dbReference type="ARBA" id="ARBA00022840"/>
    </source>
</evidence>
<evidence type="ECO:0000313" key="8">
    <source>
        <dbReference type="Proteomes" id="UP001303373"/>
    </source>
</evidence>
<dbReference type="SUPFAM" id="SSF52540">
    <property type="entry name" value="P-loop containing nucleoside triphosphate hydrolases"/>
    <property type="match status" value="1"/>
</dbReference>
<dbReference type="Pfam" id="PF23563">
    <property type="entry name" value="TRIP13_N"/>
    <property type="match status" value="1"/>
</dbReference>
<dbReference type="GO" id="GO:0005694">
    <property type="term" value="C:chromosome"/>
    <property type="evidence" value="ECO:0007669"/>
    <property type="project" value="TreeGrafter"/>
</dbReference>
<evidence type="ECO:0000256" key="4">
    <source>
        <dbReference type="ARBA" id="ARBA00023254"/>
    </source>
</evidence>
<dbReference type="PROSITE" id="PS00674">
    <property type="entry name" value="AAA"/>
    <property type="match status" value="1"/>
</dbReference>
<keyword evidence="4" id="KW-0469">Meiosis</keyword>